<feature type="modified residue" description="Phosphothreonine; by autocatalysis" evidence="7">
    <location>
        <position position="179"/>
    </location>
</feature>
<comment type="function">
    <text evidence="7">Acts as a chaperone.</text>
</comment>
<dbReference type="PRINTS" id="PR00301">
    <property type="entry name" value="HEATSHOCK70"/>
</dbReference>
<dbReference type="InterPro" id="IPR029048">
    <property type="entry name" value="HSP70_C_sf"/>
</dbReference>
<evidence type="ECO:0000313" key="10">
    <source>
        <dbReference type="EMBL" id="WBO62760.1"/>
    </source>
</evidence>
<dbReference type="HAMAP" id="MF_00332">
    <property type="entry name" value="DnaK"/>
    <property type="match status" value="1"/>
</dbReference>
<dbReference type="CDD" id="cd10234">
    <property type="entry name" value="ASKHA_NBD_HSP70_DnaK-like"/>
    <property type="match status" value="1"/>
</dbReference>
<protein>
    <recommendedName>
        <fullName evidence="7">Chaperone protein DnaK</fullName>
    </recommendedName>
    <alternativeName>
        <fullName evidence="7">HSP70</fullName>
    </alternativeName>
    <alternativeName>
        <fullName evidence="7">Heat shock 70 kDa protein</fullName>
    </alternativeName>
    <alternativeName>
        <fullName evidence="7">Heat shock protein 70</fullName>
    </alternativeName>
</protein>
<dbReference type="Gene3D" id="2.60.34.10">
    <property type="entry name" value="Substrate Binding Domain Of DNAk, Chain A, domain 1"/>
    <property type="match status" value="1"/>
</dbReference>
<dbReference type="Proteomes" id="UP001212326">
    <property type="component" value="Chromosome"/>
</dbReference>
<feature type="compositionally biased region" description="Low complexity" evidence="9">
    <location>
        <begin position="582"/>
        <end position="591"/>
    </location>
</feature>
<proteinExistence type="evidence at transcript level"/>
<keyword evidence="6 7" id="KW-0143">Chaperone</keyword>
<evidence type="ECO:0000256" key="4">
    <source>
        <dbReference type="ARBA" id="ARBA00022840"/>
    </source>
</evidence>
<keyword evidence="3 7" id="KW-0547">Nucleotide-binding</keyword>
<sequence>MARAVGIDLGTTNSVVAVLEGGEPTVVTNAEGARTTPSVVAFAKNGEVLVGEVAKRQAVTNVERTARSVKRHMGDAAWRFPDSGTVDGSRLRAQELSARVLQKLKRDAEAYLGEDVADAVVTVPAYFDDAQRQATKEAGEIAGLKVLRIINEPTAAALAYGLDRGEEQTVLVFDLGGGTFDVSLLEIGDGVIEVKATNGDTHLGGDDWDQRIVEHLVKRFKAGHGIDLGADKMAVQRLREAAEKAKIELSSSSETTVNLPYITASAEGPLHLEEKLTRAQFQELTADLLDRCKQPFHQAVRDAGIQLSAIDHVILVGGSTRMPAVTDLVRELTGKDPHKGVNPDEVVAVGAALQAGVLRGDVKDVLLLDVTPLSLGIETKGGIMTKLIERNTTIPTRRSEIFTTAADNQPSVGIQVYQGEREIAAYNKKLGVFDLTGLPPAPRGVPQIEVAFDIDANGIMHVSAKDLATGREQKMTVTGGSALPKDDIDRMMREAEQYAEEDRRRREAAETRNQAEQLVYQTEKFVRDNQDRIPADTRGEVEAAVTELKTLLEQNADTTALRTGVEKLATVSQKMGQAMYAAASAAGGQASPQEESTHDADGVVDAEIVDDEPDSKGGAA</sequence>
<evidence type="ECO:0000256" key="3">
    <source>
        <dbReference type="ARBA" id="ARBA00022741"/>
    </source>
</evidence>
<gene>
    <name evidence="7 10" type="primary">dnaK</name>
    <name evidence="10" type="ORF">O1G22_07985</name>
</gene>
<dbReference type="SUPFAM" id="SSF100934">
    <property type="entry name" value="Heat shock protein 70kD (HSP70), C-terminal subdomain"/>
    <property type="match status" value="1"/>
</dbReference>
<accession>A0ABY7NXG3</accession>
<dbReference type="InterPro" id="IPR043129">
    <property type="entry name" value="ATPase_NBD"/>
</dbReference>
<dbReference type="Gene3D" id="3.30.420.40">
    <property type="match status" value="2"/>
</dbReference>
<keyword evidence="11" id="KW-1185">Reference proteome</keyword>
<dbReference type="Gene3D" id="1.20.1270.10">
    <property type="match status" value="1"/>
</dbReference>
<reference evidence="10 11" key="1">
    <citation type="submission" date="2022-12" db="EMBL/GenBank/DDBJ databases">
        <authorList>
            <person name="Mo P."/>
        </authorList>
    </citation>
    <scope>NUCLEOTIDE SEQUENCE [LARGE SCALE GENOMIC DNA]</scope>
    <source>
        <strain evidence="10 11">HUAS 2-6</strain>
    </source>
</reference>
<dbReference type="NCBIfam" id="TIGR02350">
    <property type="entry name" value="prok_dnaK"/>
    <property type="match status" value="1"/>
</dbReference>
<dbReference type="SUPFAM" id="SSF53067">
    <property type="entry name" value="Actin-like ATPase domain"/>
    <property type="match status" value="2"/>
</dbReference>
<dbReference type="InterPro" id="IPR029047">
    <property type="entry name" value="HSP70_peptide-bd_sf"/>
</dbReference>
<dbReference type="Gene3D" id="3.90.640.10">
    <property type="entry name" value="Actin, Chain A, domain 4"/>
    <property type="match status" value="1"/>
</dbReference>
<dbReference type="InterPro" id="IPR012725">
    <property type="entry name" value="Chaperone_DnaK"/>
</dbReference>
<dbReference type="EMBL" id="CP115300">
    <property type="protein sequence ID" value="WBO62760.1"/>
    <property type="molecule type" value="Genomic_DNA"/>
</dbReference>
<dbReference type="Pfam" id="PF00012">
    <property type="entry name" value="HSP70"/>
    <property type="match status" value="1"/>
</dbReference>
<dbReference type="NCBIfam" id="NF001413">
    <property type="entry name" value="PRK00290.1"/>
    <property type="match status" value="1"/>
</dbReference>
<keyword evidence="2 7" id="KW-0597">Phosphoprotein</keyword>
<name>A0ABY7NXG3_9ACTN</name>
<evidence type="ECO:0000256" key="6">
    <source>
        <dbReference type="ARBA" id="ARBA00023186"/>
    </source>
</evidence>
<organism evidence="10 11">
    <name type="scientific">Streptomyces camelliae</name>
    <dbReference type="NCBI Taxonomy" id="3004093"/>
    <lineage>
        <taxon>Bacteria</taxon>
        <taxon>Bacillati</taxon>
        <taxon>Actinomycetota</taxon>
        <taxon>Actinomycetes</taxon>
        <taxon>Kitasatosporales</taxon>
        <taxon>Streptomycetaceae</taxon>
        <taxon>Streptomyces</taxon>
    </lineage>
</organism>
<dbReference type="PROSITE" id="PS01036">
    <property type="entry name" value="HSP70_3"/>
    <property type="match status" value="1"/>
</dbReference>
<evidence type="ECO:0000313" key="11">
    <source>
        <dbReference type="Proteomes" id="UP001212326"/>
    </source>
</evidence>
<dbReference type="RefSeq" id="WP_270080675.1">
    <property type="nucleotide sequence ID" value="NZ_CP115300.1"/>
</dbReference>
<dbReference type="InterPro" id="IPR018181">
    <property type="entry name" value="Heat_shock_70_CS"/>
</dbReference>
<evidence type="ECO:0000256" key="1">
    <source>
        <dbReference type="ARBA" id="ARBA00007381"/>
    </source>
</evidence>
<dbReference type="PANTHER" id="PTHR19375">
    <property type="entry name" value="HEAT SHOCK PROTEIN 70KDA"/>
    <property type="match status" value="1"/>
</dbReference>
<dbReference type="InterPro" id="IPR013126">
    <property type="entry name" value="Hsp_70_fam"/>
</dbReference>
<evidence type="ECO:0000256" key="9">
    <source>
        <dbReference type="SAM" id="MobiDB-lite"/>
    </source>
</evidence>
<comment type="similarity">
    <text evidence="1 7 8">Belongs to the heat shock protein 70 family.</text>
</comment>
<evidence type="ECO:0000256" key="5">
    <source>
        <dbReference type="ARBA" id="ARBA00023016"/>
    </source>
</evidence>
<dbReference type="SUPFAM" id="SSF100920">
    <property type="entry name" value="Heat shock protein 70kD (HSP70), peptide-binding domain"/>
    <property type="match status" value="1"/>
</dbReference>
<evidence type="ECO:0000256" key="8">
    <source>
        <dbReference type="RuleBase" id="RU003322"/>
    </source>
</evidence>
<dbReference type="PROSITE" id="PS00329">
    <property type="entry name" value="HSP70_2"/>
    <property type="match status" value="1"/>
</dbReference>
<evidence type="ECO:0000256" key="7">
    <source>
        <dbReference type="HAMAP-Rule" id="MF_00332"/>
    </source>
</evidence>
<feature type="region of interest" description="Disordered" evidence="9">
    <location>
        <begin position="582"/>
        <end position="620"/>
    </location>
</feature>
<feature type="compositionally biased region" description="Acidic residues" evidence="9">
    <location>
        <begin position="602"/>
        <end position="613"/>
    </location>
</feature>
<evidence type="ECO:0000256" key="2">
    <source>
        <dbReference type="ARBA" id="ARBA00022553"/>
    </source>
</evidence>
<comment type="induction">
    <text evidence="7">By stress conditions e.g. heat shock.</text>
</comment>
<dbReference type="PROSITE" id="PS00297">
    <property type="entry name" value="HSP70_1"/>
    <property type="match status" value="1"/>
</dbReference>
<keyword evidence="5 7" id="KW-0346">Stress response</keyword>
<keyword evidence="4 7" id="KW-0067">ATP-binding</keyword>